<evidence type="ECO:0000256" key="6">
    <source>
        <dbReference type="SAM" id="MobiDB-lite"/>
    </source>
</evidence>
<dbReference type="EMBL" id="MHTY01000030">
    <property type="protein sequence ID" value="OHA68146.1"/>
    <property type="molecule type" value="Genomic_DNA"/>
</dbReference>
<comment type="function">
    <text evidence="5">Forms part of the polypeptide exit tunnel.</text>
</comment>
<protein>
    <recommendedName>
        <fullName evidence="4 5">Large ribosomal subunit protein uL4</fullName>
    </recommendedName>
</protein>
<comment type="caution">
    <text evidence="7">The sequence shown here is derived from an EMBL/GenBank/DDBJ whole genome shotgun (WGS) entry which is preliminary data.</text>
</comment>
<dbReference type="InterPro" id="IPR013005">
    <property type="entry name" value="Ribosomal_uL4-like"/>
</dbReference>
<dbReference type="NCBIfam" id="TIGR03953">
    <property type="entry name" value="rplD_bact"/>
    <property type="match status" value="1"/>
</dbReference>
<evidence type="ECO:0000256" key="5">
    <source>
        <dbReference type="HAMAP-Rule" id="MF_01328"/>
    </source>
</evidence>
<evidence type="ECO:0000256" key="4">
    <source>
        <dbReference type="ARBA" id="ARBA00035244"/>
    </source>
</evidence>
<dbReference type="Proteomes" id="UP000178529">
    <property type="component" value="Unassembled WGS sequence"/>
</dbReference>
<dbReference type="HAMAP" id="MF_01328_B">
    <property type="entry name" value="Ribosomal_uL4_B"/>
    <property type="match status" value="1"/>
</dbReference>
<organism evidence="7 8">
    <name type="scientific">Candidatus Wildermuthbacteria bacterium RIFCSPHIGHO2_02_FULL_48_16</name>
    <dbReference type="NCBI Taxonomy" id="1802453"/>
    <lineage>
        <taxon>Bacteria</taxon>
        <taxon>Candidatus Wildermuthiibacteriota</taxon>
    </lineage>
</organism>
<keyword evidence="5" id="KW-0694">RNA-binding</keyword>
<comment type="function">
    <text evidence="5">One of the primary rRNA binding proteins, this protein initially binds near the 5'-end of the 23S rRNA. It is important during the early stages of 50S assembly. It makes multiple contacts with different domains of the 23S rRNA in the assembled 50S subunit and ribosome.</text>
</comment>
<dbReference type="GO" id="GO:0005840">
    <property type="term" value="C:ribosome"/>
    <property type="evidence" value="ECO:0007669"/>
    <property type="project" value="UniProtKB-KW"/>
</dbReference>
<dbReference type="GO" id="GO:0006412">
    <property type="term" value="P:translation"/>
    <property type="evidence" value="ECO:0007669"/>
    <property type="project" value="UniProtKB-UniRule"/>
</dbReference>
<dbReference type="GO" id="GO:0003735">
    <property type="term" value="F:structural constituent of ribosome"/>
    <property type="evidence" value="ECO:0007669"/>
    <property type="project" value="InterPro"/>
</dbReference>
<dbReference type="PANTHER" id="PTHR10746:SF6">
    <property type="entry name" value="LARGE RIBOSOMAL SUBUNIT PROTEIN UL4M"/>
    <property type="match status" value="1"/>
</dbReference>
<evidence type="ECO:0000256" key="2">
    <source>
        <dbReference type="ARBA" id="ARBA00022980"/>
    </source>
</evidence>
<proteinExistence type="inferred from homology"/>
<sequence>MAELTVYNQEGAKVGEAKLSAVFDAKMNYDLVHQVVLAQKANQRKIIAHTKTRGEVSGGGRKPWAQKGTGRARHGSIRSPLWKGGGVAFGPRNTKVYKQKVNEKMRKLALLQLLSRKAKDNLLIALDTIVMEKPKTKILKLMVAKLPLQNARTLLVLSKNEKAVVLASRNIPKFETRNVQDLNVLDVVSAKFIILQKDTIPLLEKKFA</sequence>
<evidence type="ECO:0000256" key="1">
    <source>
        <dbReference type="ARBA" id="ARBA00010528"/>
    </source>
</evidence>
<evidence type="ECO:0000313" key="8">
    <source>
        <dbReference type="Proteomes" id="UP000178529"/>
    </source>
</evidence>
<dbReference type="GO" id="GO:1990904">
    <property type="term" value="C:ribonucleoprotein complex"/>
    <property type="evidence" value="ECO:0007669"/>
    <property type="project" value="UniProtKB-KW"/>
</dbReference>
<comment type="subunit">
    <text evidence="5">Part of the 50S ribosomal subunit.</text>
</comment>
<dbReference type="GO" id="GO:0019843">
    <property type="term" value="F:rRNA binding"/>
    <property type="evidence" value="ECO:0007669"/>
    <property type="project" value="UniProtKB-UniRule"/>
</dbReference>
<name>A0A1G2R5N6_9BACT</name>
<accession>A0A1G2R5N6</accession>
<reference evidence="7 8" key="1">
    <citation type="journal article" date="2016" name="Nat. Commun.">
        <title>Thousands of microbial genomes shed light on interconnected biogeochemical processes in an aquifer system.</title>
        <authorList>
            <person name="Anantharaman K."/>
            <person name="Brown C.T."/>
            <person name="Hug L.A."/>
            <person name="Sharon I."/>
            <person name="Castelle C.J."/>
            <person name="Probst A.J."/>
            <person name="Thomas B.C."/>
            <person name="Singh A."/>
            <person name="Wilkins M.J."/>
            <person name="Karaoz U."/>
            <person name="Brodie E.L."/>
            <person name="Williams K.H."/>
            <person name="Hubbard S.S."/>
            <person name="Banfield J.F."/>
        </authorList>
    </citation>
    <scope>NUCLEOTIDE SEQUENCE [LARGE SCALE GENOMIC DNA]</scope>
</reference>
<keyword evidence="3 5" id="KW-0687">Ribonucleoprotein</keyword>
<keyword evidence="2 5" id="KW-0689">Ribosomal protein</keyword>
<dbReference type="Gene3D" id="3.40.1370.10">
    <property type="match status" value="1"/>
</dbReference>
<dbReference type="InterPro" id="IPR002136">
    <property type="entry name" value="Ribosomal_uL4"/>
</dbReference>
<dbReference type="SUPFAM" id="SSF52166">
    <property type="entry name" value="Ribosomal protein L4"/>
    <property type="match status" value="1"/>
</dbReference>
<dbReference type="InterPro" id="IPR023574">
    <property type="entry name" value="Ribosomal_uL4_dom_sf"/>
</dbReference>
<keyword evidence="5" id="KW-0699">rRNA-binding</keyword>
<comment type="similarity">
    <text evidence="1 5">Belongs to the universal ribosomal protein uL4 family.</text>
</comment>
<evidence type="ECO:0000313" key="7">
    <source>
        <dbReference type="EMBL" id="OHA68146.1"/>
    </source>
</evidence>
<feature type="region of interest" description="Disordered" evidence="6">
    <location>
        <begin position="52"/>
        <end position="76"/>
    </location>
</feature>
<dbReference type="PANTHER" id="PTHR10746">
    <property type="entry name" value="50S RIBOSOMAL PROTEIN L4"/>
    <property type="match status" value="1"/>
</dbReference>
<gene>
    <name evidence="5" type="primary">rplD</name>
    <name evidence="7" type="ORF">A3J68_01700</name>
</gene>
<dbReference type="AlphaFoldDB" id="A0A1G2R5N6"/>
<dbReference type="Pfam" id="PF00573">
    <property type="entry name" value="Ribosomal_L4"/>
    <property type="match status" value="1"/>
</dbReference>
<evidence type="ECO:0000256" key="3">
    <source>
        <dbReference type="ARBA" id="ARBA00023274"/>
    </source>
</evidence>